<dbReference type="Gene3D" id="3.40.50.1820">
    <property type="entry name" value="alpha/beta hydrolase"/>
    <property type="match status" value="1"/>
</dbReference>
<feature type="domain" description="Dipeptidylpeptidase IV N-terminal" evidence="4">
    <location>
        <begin position="344"/>
        <end position="516"/>
    </location>
</feature>
<dbReference type="SUPFAM" id="SSF53474">
    <property type="entry name" value="alpha/beta-Hydrolases"/>
    <property type="match status" value="1"/>
</dbReference>
<feature type="signal peptide" evidence="2">
    <location>
        <begin position="1"/>
        <end position="21"/>
    </location>
</feature>
<keyword evidence="2" id="KW-0732">Signal</keyword>
<protein>
    <submittedName>
        <fullName evidence="5">Alpha/beta fold hydrolase</fullName>
    </submittedName>
</protein>
<reference evidence="5" key="1">
    <citation type="submission" date="2023-02" db="EMBL/GenBank/DDBJ databases">
        <title>Tahibacter soli sp. nov. isolated from soil.</title>
        <authorList>
            <person name="Baek J.H."/>
            <person name="Lee J.K."/>
            <person name="Choi D.G."/>
            <person name="Jeon C.O."/>
        </authorList>
    </citation>
    <scope>NUCLEOTIDE SEQUENCE</scope>
    <source>
        <strain evidence="5">BL</strain>
    </source>
</reference>
<dbReference type="Pfam" id="PF00326">
    <property type="entry name" value="Peptidase_S9"/>
    <property type="match status" value="1"/>
</dbReference>
<gene>
    <name evidence="5" type="ORF">OD750_014355</name>
</gene>
<dbReference type="GO" id="GO:0008239">
    <property type="term" value="F:dipeptidyl-peptidase activity"/>
    <property type="evidence" value="ECO:0007669"/>
    <property type="project" value="TreeGrafter"/>
</dbReference>
<feature type="chain" id="PRO_5040994565" evidence="2">
    <location>
        <begin position="22"/>
        <end position="803"/>
    </location>
</feature>
<comment type="caution">
    <text evidence="5">The sequence shown here is derived from an EMBL/GenBank/DDBJ whole genome shotgun (WGS) entry which is preliminary data.</text>
</comment>
<organism evidence="5 6">
    <name type="scientific">Tahibacter soli</name>
    <dbReference type="NCBI Taxonomy" id="2983605"/>
    <lineage>
        <taxon>Bacteria</taxon>
        <taxon>Pseudomonadati</taxon>
        <taxon>Pseudomonadota</taxon>
        <taxon>Gammaproteobacteria</taxon>
        <taxon>Lysobacterales</taxon>
        <taxon>Rhodanobacteraceae</taxon>
        <taxon>Tahibacter</taxon>
    </lineage>
</organism>
<dbReference type="InterPro" id="IPR029058">
    <property type="entry name" value="AB_hydrolase_fold"/>
</dbReference>
<dbReference type="InterPro" id="IPR001375">
    <property type="entry name" value="Peptidase_S9_cat"/>
</dbReference>
<feature type="region of interest" description="Disordered" evidence="1">
    <location>
        <begin position="316"/>
        <end position="348"/>
    </location>
</feature>
<proteinExistence type="predicted"/>
<evidence type="ECO:0000313" key="5">
    <source>
        <dbReference type="EMBL" id="MDC8013720.1"/>
    </source>
</evidence>
<dbReference type="PANTHER" id="PTHR11731:SF193">
    <property type="entry name" value="DIPEPTIDYL PEPTIDASE 9"/>
    <property type="match status" value="1"/>
</dbReference>
<evidence type="ECO:0000259" key="3">
    <source>
        <dbReference type="Pfam" id="PF00326"/>
    </source>
</evidence>
<dbReference type="Proteomes" id="UP001139971">
    <property type="component" value="Unassembled WGS sequence"/>
</dbReference>
<evidence type="ECO:0000256" key="2">
    <source>
        <dbReference type="SAM" id="SignalP"/>
    </source>
</evidence>
<accession>A0A9X3YM09</accession>
<dbReference type="PANTHER" id="PTHR11731">
    <property type="entry name" value="PROTEASE FAMILY S9B,C DIPEPTIDYL-PEPTIDASE IV-RELATED"/>
    <property type="match status" value="1"/>
</dbReference>
<dbReference type="GO" id="GO:0006508">
    <property type="term" value="P:proteolysis"/>
    <property type="evidence" value="ECO:0007669"/>
    <property type="project" value="InterPro"/>
</dbReference>
<keyword evidence="5" id="KW-0378">Hydrolase</keyword>
<sequence>MRLPVAVSTALMCFAAQSAGAATSLDQIMSDPDWIGAAVETPYWSVDGGAVYYSLKRQGSPVRDLHRVTLADGKDAVLTPAEIADADATGAVYDHARNRAAFVRNGDVFVRDLTNGRLIQVTRTTQDEAAPQFSADDTAVQYRVGNDWYSYDLRSAIAGPVAVLKAEKDPNEKKPGDFEELQLRLISTVKQDYDNKQAQKARAEELRKADPTRASTPYYLGDDVQIAESALSPSGRWLLVVTTPKSFDAGRVGKMPVYVTLSGYEEVEDVRTRVGRGAPVAHTLWRVDVASHAATKLDFAALPGIKDDPLAAVRAENEKAAKKEEAKADDKKDKKSAKQDDKKTEAKDRDVQVGAIQFTRDGATAALMVRANDNKDRWIATLADADKAPLESRHRLTDPAWINWNFNEFGWLPDNRTLWYVSEESGYAHLYTRKDGDKPLKLTSGNAEFASPVVSPDGHWFYLRANAEAPYAYDIYRVPAAGGKLERLTNYKGADGFALSRDGSKLLVAHSASYVPQQISVVDAAGGAPRELTDTRTSEFKAIAWQAPEIVPVPSSHGKTPIWGKFYKPQNAANGKKPIVLFVHGAGYTQNTHLSYPYYFREQMFHNLLTERGYLVLDLDYRASEGYGRDWRTAIYRQMGHPELEDLIDGVNWLVKEHGGDPARVGVYGGSYGGFMTLMALFRAPETFHAGAALRPVTDWTQYNHEYTSNILNTPKDDDIAYRKSSPIEYADKLKGSLLIAHGMIDDNVFFQDSVRLFQRLIELHKDNVELAPYPMERHGFTHASAWRDEYARILKLFETTLK</sequence>
<dbReference type="InterPro" id="IPR002469">
    <property type="entry name" value="Peptidase_S9B_N"/>
</dbReference>
<dbReference type="GO" id="GO:0008236">
    <property type="term" value="F:serine-type peptidase activity"/>
    <property type="evidence" value="ECO:0007669"/>
    <property type="project" value="InterPro"/>
</dbReference>
<dbReference type="Gene3D" id="2.140.10.30">
    <property type="entry name" value="Dipeptidylpeptidase IV, N-terminal domain"/>
    <property type="match status" value="2"/>
</dbReference>
<dbReference type="InterPro" id="IPR050278">
    <property type="entry name" value="Serine_Prot_S9B/DPPIV"/>
</dbReference>
<dbReference type="AlphaFoldDB" id="A0A9X3YM09"/>
<dbReference type="RefSeq" id="WP_263542412.1">
    <property type="nucleotide sequence ID" value="NZ_JAOVZO020000018.1"/>
</dbReference>
<evidence type="ECO:0000256" key="1">
    <source>
        <dbReference type="SAM" id="MobiDB-lite"/>
    </source>
</evidence>
<evidence type="ECO:0000259" key="4">
    <source>
        <dbReference type="Pfam" id="PF00930"/>
    </source>
</evidence>
<evidence type="ECO:0000313" key="6">
    <source>
        <dbReference type="Proteomes" id="UP001139971"/>
    </source>
</evidence>
<dbReference type="Pfam" id="PF00930">
    <property type="entry name" value="DPPIV_N"/>
    <property type="match status" value="1"/>
</dbReference>
<keyword evidence="6" id="KW-1185">Reference proteome</keyword>
<feature type="domain" description="Peptidase S9 prolyl oligopeptidase catalytic" evidence="3">
    <location>
        <begin position="607"/>
        <end position="802"/>
    </location>
</feature>
<name>A0A9X3YM09_9GAMM</name>
<dbReference type="SUPFAM" id="SSF82171">
    <property type="entry name" value="DPP6 N-terminal domain-like"/>
    <property type="match status" value="1"/>
</dbReference>
<dbReference type="EMBL" id="JAOVZO020000018">
    <property type="protein sequence ID" value="MDC8013720.1"/>
    <property type="molecule type" value="Genomic_DNA"/>
</dbReference>